<sequence length="867" mass="99856">KGIFWHDANKIFLSGYRPEERIKLINVIFEKFKEDYGYYPKSVGAWHVDAYSAEYMQKKYSVTGVLICADQFGTDNYQIWGGWWGTPHYPSKFNILTPAQTRKNKLDLIVFWWAARDPDLGYGGSVDESTYSVQVNDYLRHGLGIDYFKKLMDVYLTNKENQFNQLTVGLENDADWQAFSDGYGKQLEEIGRRKKDKEIDSLTMKDFSSWYKNRFSSLSPDHQIENWYMSTSFRVGLSDIGGRKVIRDLRIYNEAWPEANLLTANPWGTLSLNNPYKIDTVRFANSAFKEDFEISRNSLVKRFGKQKLPFVFSKVYLGFWCFILLLLLAIFLKKNLPLLFLIIFGSAGLSLPMVKSGLVYPFGMGFWGPNGHDGIWHIALINQLAKFSFGNPVFAGSSLANYHFGFDLLAAVLSRLTGIIPVNLYFQILPPVMAVLIGILTFKFVEKWTLSKKASWWATFFVYFGGSWGWLISLVRYGKLGGESTFWANQAVSTLINPPYALSLIILLSGLIKLLDYLKKPDKKNLLICALFFGVLIQVKVYVGVIVLGSLFCSWLAALIFYRVKAKDFFSLKIFSLFLCTLFFAAVVFLPFNLKATSLLVFSPLWFSRTMIAYSDRLGWFKLENARLAYFHSGEWLKWLLAEGLALTIFILGNLGTRIVGVCYGGLWWRRKKKISEIESFLLFFLVISLVLPLLFIQKSNPWNTIQFFYYFQFMLAIFAGVVVGKYCKVGVLLIGLTLMTTFTTLKNDYWPGRPPARVSIEELEALEFLSKQPEGVILTFPHDFSWYNKFSEPRPLYAYETTAYVSALGSKQTFLEDEMNLNITGYNWQSRREESQRFFLTADQDWGRNFLNANNIKYIYLVKGQR</sequence>
<feature type="transmembrane region" description="Helical" evidence="1">
    <location>
        <begin position="454"/>
        <end position="475"/>
    </location>
</feature>
<reference evidence="3" key="1">
    <citation type="submission" date="2017-09" db="EMBL/GenBank/DDBJ databases">
        <title>Depth-based differentiation of microbial function through sediment-hosted aquifers and enrichment of novel symbionts in the deep terrestrial subsurface.</title>
        <authorList>
            <person name="Probst A.J."/>
            <person name="Ladd B."/>
            <person name="Jarett J.K."/>
            <person name="Geller-Mcgrath D.E."/>
            <person name="Sieber C.M.K."/>
            <person name="Emerson J.B."/>
            <person name="Anantharaman K."/>
            <person name="Thomas B.C."/>
            <person name="Malmstrom R."/>
            <person name="Stieglmeier M."/>
            <person name="Klingl A."/>
            <person name="Woyke T."/>
            <person name="Ryan C.M."/>
            <person name="Banfield J.F."/>
        </authorList>
    </citation>
    <scope>NUCLEOTIDE SEQUENCE [LARGE SCALE GENOMIC DNA]</scope>
</reference>
<evidence type="ECO:0000256" key="1">
    <source>
        <dbReference type="SAM" id="Phobius"/>
    </source>
</evidence>
<dbReference type="Proteomes" id="UP000230062">
    <property type="component" value="Unassembled WGS sequence"/>
</dbReference>
<feature type="transmembrane region" description="Helical" evidence="1">
    <location>
        <begin position="574"/>
        <end position="594"/>
    </location>
</feature>
<keyword evidence="1" id="KW-1133">Transmembrane helix</keyword>
<feature type="transmembrane region" description="Helical" evidence="1">
    <location>
        <begin position="545"/>
        <end position="562"/>
    </location>
</feature>
<feature type="non-terminal residue" evidence="2">
    <location>
        <position position="867"/>
    </location>
</feature>
<feature type="transmembrane region" description="Helical" evidence="1">
    <location>
        <begin position="339"/>
        <end position="360"/>
    </location>
</feature>
<feature type="non-terminal residue" evidence="2">
    <location>
        <position position="1"/>
    </location>
</feature>
<keyword evidence="1" id="KW-0812">Transmembrane</keyword>
<proteinExistence type="predicted"/>
<accession>A0A2M7XLT6</accession>
<feature type="transmembrane region" description="Helical" evidence="1">
    <location>
        <begin position="681"/>
        <end position="698"/>
    </location>
</feature>
<name>A0A2M7XLT6_9BACT</name>
<protein>
    <submittedName>
        <fullName evidence="2">Uncharacterized protein</fullName>
    </submittedName>
</protein>
<evidence type="ECO:0000313" key="2">
    <source>
        <dbReference type="EMBL" id="PJA49718.1"/>
    </source>
</evidence>
<dbReference type="EMBL" id="PFWP01000035">
    <property type="protein sequence ID" value="PJA49718.1"/>
    <property type="molecule type" value="Genomic_DNA"/>
</dbReference>
<dbReference type="Gene3D" id="3.20.20.510">
    <property type="entry name" value="Uncharacterised protein PF12979, DUF3863"/>
    <property type="match status" value="1"/>
</dbReference>
<keyword evidence="1" id="KW-0472">Membrane</keyword>
<dbReference type="AlphaFoldDB" id="A0A2M7XLT6"/>
<gene>
    <name evidence="2" type="ORF">CO169_01315</name>
</gene>
<evidence type="ECO:0000313" key="3">
    <source>
        <dbReference type="Proteomes" id="UP000230062"/>
    </source>
</evidence>
<feature type="transmembrane region" description="Helical" evidence="1">
    <location>
        <begin position="315"/>
        <end position="332"/>
    </location>
</feature>
<feature type="transmembrane region" description="Helical" evidence="1">
    <location>
        <begin position="524"/>
        <end position="539"/>
    </location>
</feature>
<organism evidence="2 3">
    <name type="scientific">Candidatus Shapirobacteria bacterium CG_4_9_14_3_um_filter_39_13</name>
    <dbReference type="NCBI Taxonomy" id="1974479"/>
    <lineage>
        <taxon>Bacteria</taxon>
        <taxon>Candidatus Shapironibacteriota</taxon>
    </lineage>
</organism>
<feature type="transmembrane region" description="Helical" evidence="1">
    <location>
        <begin position="495"/>
        <end position="512"/>
    </location>
</feature>
<feature type="transmembrane region" description="Helical" evidence="1">
    <location>
        <begin position="710"/>
        <end position="737"/>
    </location>
</feature>
<feature type="transmembrane region" description="Helical" evidence="1">
    <location>
        <begin position="645"/>
        <end position="669"/>
    </location>
</feature>
<feature type="transmembrane region" description="Helical" evidence="1">
    <location>
        <begin position="424"/>
        <end position="442"/>
    </location>
</feature>
<comment type="caution">
    <text evidence="2">The sequence shown here is derived from an EMBL/GenBank/DDBJ whole genome shotgun (WGS) entry which is preliminary data.</text>
</comment>